<evidence type="ECO:0000256" key="1">
    <source>
        <dbReference type="ARBA" id="ARBA00003238"/>
    </source>
</evidence>
<dbReference type="AlphaFoldDB" id="W6RSG2"/>
<evidence type="ECO:0000313" key="4">
    <source>
        <dbReference type="Proteomes" id="UP000019426"/>
    </source>
</evidence>
<dbReference type="PATRIC" id="fig|1216932.3.peg.334"/>
<dbReference type="InterPro" id="IPR043168">
    <property type="entry name" value="DegV_C"/>
</dbReference>
<gene>
    <name evidence="3" type="ORF">CM240_0354</name>
</gene>
<dbReference type="SUPFAM" id="SSF82549">
    <property type="entry name" value="DAK1/DegV-like"/>
    <property type="match status" value="1"/>
</dbReference>
<dbReference type="RefSeq" id="WP_044035960.1">
    <property type="nucleotide sequence ID" value="NZ_HG917868.1"/>
</dbReference>
<name>W6RSG2_9CLOT</name>
<dbReference type="InterPro" id="IPR050270">
    <property type="entry name" value="DegV_domain_contain"/>
</dbReference>
<dbReference type="GO" id="GO:0008289">
    <property type="term" value="F:lipid binding"/>
    <property type="evidence" value="ECO:0007669"/>
    <property type="project" value="UniProtKB-KW"/>
</dbReference>
<dbReference type="PANTHER" id="PTHR33434:SF3">
    <property type="entry name" value="DEGV DOMAIN-CONTAINING PROTEIN YITS"/>
    <property type="match status" value="1"/>
</dbReference>
<dbReference type="STRING" id="1216932.CM240_0354"/>
<dbReference type="Gene3D" id="3.40.50.10170">
    <property type="match status" value="1"/>
</dbReference>
<dbReference type="EMBL" id="HG917868">
    <property type="protein sequence ID" value="CDM67521.1"/>
    <property type="molecule type" value="Genomic_DNA"/>
</dbReference>
<protein>
    <submittedName>
        <fullName evidence="3">DegV domain-containing protein CA_C1624</fullName>
    </submittedName>
</protein>
<dbReference type="PANTHER" id="PTHR33434">
    <property type="entry name" value="DEGV DOMAIN-CONTAINING PROTEIN DR_1986-RELATED"/>
    <property type="match status" value="1"/>
</dbReference>
<dbReference type="InterPro" id="IPR003797">
    <property type="entry name" value="DegV"/>
</dbReference>
<accession>W6RSG2</accession>
<dbReference type="Proteomes" id="UP000019426">
    <property type="component" value="Chromosome M2/40_rep1"/>
</dbReference>
<comment type="function">
    <text evidence="1">May bind long-chain fatty acids, such as palmitate, and may play a role in lipid transport or fatty acid metabolism.</text>
</comment>
<dbReference type="KEGG" id="clt:CM240_0354"/>
<dbReference type="eggNOG" id="COG1307">
    <property type="taxonomic scope" value="Bacteria"/>
</dbReference>
<dbReference type="NCBIfam" id="TIGR00762">
    <property type="entry name" value="DegV"/>
    <property type="match status" value="1"/>
</dbReference>
<organism evidence="3 4">
    <name type="scientific">Clostridium bornimense</name>
    <dbReference type="NCBI Taxonomy" id="1216932"/>
    <lineage>
        <taxon>Bacteria</taxon>
        <taxon>Bacillati</taxon>
        <taxon>Bacillota</taxon>
        <taxon>Clostridia</taxon>
        <taxon>Eubacteriales</taxon>
        <taxon>Clostridiaceae</taxon>
        <taxon>Clostridium</taxon>
    </lineage>
</organism>
<sequence>MEKIALITDSICDLSKEIIKKYDIKVLPLKIIYKNREYIDGVDISAEDVYAKLKIEIPTTSMPSVGEVEALYEKLVAEGYTHVIGTCISSGLSGTFNNFNLVAEDFSDRIKSYIIDSLSISKAEGELMVVAGEMIEQGKSFDEIIKVLPKCRDNIKCFFTFSTLEYLKKGGRIGKISGTIGELLNLKPIVSIDSKDGKYYTYDKVRGDKNAFNKLVSIATDLINEGPCKVKVLHGDALPKAERLYEILKQLPNVKSIELGVLSAVAGVHSGPGFLAFGVIKDFE</sequence>
<reference evidence="3 4" key="1">
    <citation type="submission" date="2013-11" db="EMBL/GenBank/DDBJ databases">
        <title>Complete genome sequence of Clostridum sp. M2/40.</title>
        <authorList>
            <person name="Wibberg D."/>
            <person name="Puehler A."/>
            <person name="Schlueter A."/>
        </authorList>
    </citation>
    <scope>NUCLEOTIDE SEQUENCE [LARGE SCALE GENOMIC DNA]</scope>
    <source>
        <strain evidence="4">M2/40</strain>
    </source>
</reference>
<evidence type="ECO:0000313" key="3">
    <source>
        <dbReference type="EMBL" id="CDM67521.1"/>
    </source>
</evidence>
<dbReference type="PROSITE" id="PS51482">
    <property type="entry name" value="DEGV"/>
    <property type="match status" value="1"/>
</dbReference>
<evidence type="ECO:0000256" key="2">
    <source>
        <dbReference type="ARBA" id="ARBA00023121"/>
    </source>
</evidence>
<dbReference type="Pfam" id="PF02645">
    <property type="entry name" value="DegV"/>
    <property type="match status" value="1"/>
</dbReference>
<proteinExistence type="predicted"/>
<dbReference type="Gene3D" id="3.30.1180.10">
    <property type="match status" value="1"/>
</dbReference>
<keyword evidence="2" id="KW-0446">Lipid-binding</keyword>
<dbReference type="OrthoDB" id="9781230at2"/>
<dbReference type="HOGENOM" id="CLU_048251_4_3_9"/>
<keyword evidence="4" id="KW-1185">Reference proteome</keyword>